<organism evidence="2 3">
    <name type="scientific">Chryseobacterium piscicola</name>
    <dbReference type="NCBI Taxonomy" id="551459"/>
    <lineage>
        <taxon>Bacteria</taxon>
        <taxon>Pseudomonadati</taxon>
        <taxon>Bacteroidota</taxon>
        <taxon>Flavobacteriia</taxon>
        <taxon>Flavobacteriales</taxon>
        <taxon>Weeksellaceae</taxon>
        <taxon>Chryseobacterium group</taxon>
        <taxon>Chryseobacterium</taxon>
    </lineage>
</organism>
<dbReference type="RefSeq" id="WP_076448769.1">
    <property type="nucleotide sequence ID" value="NZ_FTOJ01000001.1"/>
</dbReference>
<reference evidence="2" key="3">
    <citation type="submission" date="2017-01" db="EMBL/GenBank/DDBJ databases">
        <authorList>
            <person name="Mah S.A."/>
            <person name="Swanson W.J."/>
            <person name="Moy G.W."/>
            <person name="Vacquier V.D."/>
        </authorList>
    </citation>
    <scope>NUCLEOTIDE SEQUENCE [LARGE SCALE GENOMIC DNA]</scope>
    <source>
        <strain evidence="2">DSM 21068</strain>
    </source>
</reference>
<evidence type="ECO:0000313" key="1">
    <source>
        <dbReference type="EMBL" id="PQA91305.1"/>
    </source>
</evidence>
<dbReference type="EMBL" id="FTOJ01000001">
    <property type="protein sequence ID" value="SIS52179.1"/>
    <property type="molecule type" value="Genomic_DNA"/>
</dbReference>
<gene>
    <name evidence="1" type="ORF">B0A70_12590</name>
    <name evidence="2" type="ORF">SAMN05421796_101110</name>
</gene>
<name>A0A1N7JS47_9FLAO</name>
<keyword evidence="4" id="KW-1185">Reference proteome</keyword>
<sequence length="92" mass="10801">MTITDLNSFTAWADSYFFGWEFDNIKEKKEETYAESVDIKNTIEQNENGLVSFFEEKFVGIQLFKASSDFNTWQKLSYNPFTKKTIKTNCPN</sequence>
<dbReference type="STRING" id="551459.SAMN05421796_101110"/>
<proteinExistence type="predicted"/>
<reference evidence="3" key="2">
    <citation type="submission" date="2017-01" db="EMBL/GenBank/DDBJ databases">
        <authorList>
            <person name="Varghese N."/>
            <person name="Submissions S."/>
        </authorList>
    </citation>
    <scope>NUCLEOTIDE SEQUENCE [LARGE SCALE GENOMIC DNA]</scope>
    <source>
        <strain evidence="3">DSM 21068</strain>
    </source>
</reference>
<dbReference type="Proteomes" id="UP000238314">
    <property type="component" value="Unassembled WGS sequence"/>
</dbReference>
<protein>
    <submittedName>
        <fullName evidence="2">Uncharacterized protein</fullName>
    </submittedName>
</protein>
<accession>A0A1N7JS47</accession>
<evidence type="ECO:0000313" key="3">
    <source>
        <dbReference type="Proteomes" id="UP000186246"/>
    </source>
</evidence>
<dbReference type="AlphaFoldDB" id="A0A1N7JS47"/>
<reference evidence="1 4" key="1">
    <citation type="submission" date="2016-11" db="EMBL/GenBank/DDBJ databases">
        <title>Whole genomes of Flavobacteriaceae.</title>
        <authorList>
            <person name="Stine C."/>
            <person name="Li C."/>
            <person name="Tadesse D."/>
        </authorList>
    </citation>
    <scope>NUCLEOTIDE SEQUENCE [LARGE SCALE GENOMIC DNA]</scope>
    <source>
        <strain evidence="1 4">DSM 21068</strain>
    </source>
</reference>
<evidence type="ECO:0000313" key="4">
    <source>
        <dbReference type="Proteomes" id="UP000238314"/>
    </source>
</evidence>
<dbReference type="EMBL" id="MUGO01000019">
    <property type="protein sequence ID" value="PQA91305.1"/>
    <property type="molecule type" value="Genomic_DNA"/>
</dbReference>
<dbReference type="Proteomes" id="UP000186246">
    <property type="component" value="Unassembled WGS sequence"/>
</dbReference>
<evidence type="ECO:0000313" key="2">
    <source>
        <dbReference type="EMBL" id="SIS52179.1"/>
    </source>
</evidence>